<evidence type="ECO:0000313" key="2">
    <source>
        <dbReference type="Proteomes" id="UP000007077"/>
    </source>
</evidence>
<dbReference type="KEGG" id="mad:HP15_1"/>
<sequence>MVGNTGDFTVHVGATQVFGSHYFTGGGFHQRRASQEDGALVTDDDGFIGHGGHVGATGGAQTHYDGDLRDVVGRHAGLVVEDAAEVVTIREDFVLAGQVGAAGIDQVDARQAVLQGDFLGAQVFFDGQRVVAAAFYGGVVGDDHAFGAGDAAHAGDDACSGDFFIVNVVGGELADFQERGAVVQEAVDALSGEQLATGDVALLVGGAAALLDGGHFVAQVGYGLGHGFLVGLELFGPGINLALKYCHFFGPRGSGRRDWQGIFPGTATSTSMCA</sequence>
<dbReference type="Proteomes" id="UP000007077">
    <property type="component" value="Chromosome"/>
</dbReference>
<reference evidence="2" key="2">
    <citation type="submission" date="2010-02" db="EMBL/GenBank/DDBJ databases">
        <title>Complete genome sequence of Marinobacter adhaerens type strain (HP15).</title>
        <authorList>
            <person name="Gaerdes A.A.M."/>
            <person name="Kaeppel E."/>
            <person name="Shezad A."/>
            <person name="Seebah S."/>
            <person name="Teeling H."/>
            <person name="Yarza P."/>
            <person name="Gloeckner F.O."/>
            <person name="Ullrich M.S."/>
        </authorList>
    </citation>
    <scope>NUCLEOTIDE SEQUENCE [LARGE SCALE GENOMIC DNA]</scope>
    <source>
        <strain evidence="2">DSM 23420 / HP15</strain>
    </source>
</reference>
<dbReference type="PATRIC" id="fig|225937.3.peg.1"/>
<dbReference type="HOGENOM" id="CLU_1014906_0_0_6"/>
<dbReference type="EMBL" id="CP001978">
    <property type="protein sequence ID" value="ADP95765.1"/>
    <property type="molecule type" value="Genomic_DNA"/>
</dbReference>
<organism evidence="1 2">
    <name type="scientific">Marinobacter adhaerens (strain DSM 23420 / HP15)</name>
    <dbReference type="NCBI Taxonomy" id="225937"/>
    <lineage>
        <taxon>Bacteria</taxon>
        <taxon>Pseudomonadati</taxon>
        <taxon>Pseudomonadota</taxon>
        <taxon>Gammaproteobacteria</taxon>
        <taxon>Pseudomonadales</taxon>
        <taxon>Marinobacteraceae</taxon>
        <taxon>Marinobacter</taxon>
    </lineage>
</organism>
<dbReference type="STRING" id="225937.HP15_1"/>
<dbReference type="AlphaFoldDB" id="E4PHH7"/>
<protein>
    <submittedName>
        <fullName evidence="1">Uncharacterized protein</fullName>
    </submittedName>
</protein>
<accession>E4PHH7</accession>
<reference evidence="1 2" key="1">
    <citation type="journal article" date="2010" name="Stand. Genomic Sci.">
        <title>Complete genome sequence of Marinobacter adhaerens type strain (HP15), a diatom-interacting marine microorganism.</title>
        <authorList>
            <person name="Gardes A."/>
            <person name="Kaeppel E."/>
            <person name="Shehzad A."/>
            <person name="Seebah S."/>
            <person name="Teeling H."/>
            <person name="Yarza P."/>
            <person name="Glockner F.O."/>
            <person name="Grossart H.P."/>
            <person name="Ullrich M.S."/>
        </authorList>
    </citation>
    <scope>NUCLEOTIDE SEQUENCE [LARGE SCALE GENOMIC DNA]</scope>
    <source>
        <strain evidence="2">DSM 23420 / HP15</strain>
    </source>
</reference>
<gene>
    <name evidence="1" type="ordered locus">HP15_1</name>
</gene>
<name>E4PHH7_MARAH</name>
<proteinExistence type="predicted"/>
<evidence type="ECO:0000313" key="1">
    <source>
        <dbReference type="EMBL" id="ADP95765.1"/>
    </source>
</evidence>